<evidence type="ECO:0000313" key="3">
    <source>
        <dbReference type="EMBL" id="GAA3371364.1"/>
    </source>
</evidence>
<reference evidence="4" key="1">
    <citation type="journal article" date="2019" name="Int. J. Syst. Evol. Microbiol.">
        <title>The Global Catalogue of Microorganisms (GCM) 10K type strain sequencing project: providing services to taxonomists for standard genome sequencing and annotation.</title>
        <authorList>
            <consortium name="The Broad Institute Genomics Platform"/>
            <consortium name="The Broad Institute Genome Sequencing Center for Infectious Disease"/>
            <person name="Wu L."/>
            <person name="Ma J."/>
        </authorList>
    </citation>
    <scope>NUCLEOTIDE SEQUENCE [LARGE SCALE GENOMIC DNA]</scope>
    <source>
        <strain evidence="4">JCM 9651</strain>
    </source>
</reference>
<accession>A0ABP6S9N0</accession>
<name>A0ABP6S9N0_9ACTN</name>
<organism evidence="3 4">
    <name type="scientific">Streptomyces sannanensis</name>
    <dbReference type="NCBI Taxonomy" id="285536"/>
    <lineage>
        <taxon>Bacteria</taxon>
        <taxon>Bacillati</taxon>
        <taxon>Actinomycetota</taxon>
        <taxon>Actinomycetes</taxon>
        <taxon>Kitasatosporales</taxon>
        <taxon>Streptomycetaceae</taxon>
        <taxon>Streptomyces</taxon>
    </lineage>
</organism>
<sequence>MTQGRDTEQVVELVYQPPTTADITAALRARTRGTPSGRRLRVFTVVCVVLSVLLAGVSVFLGGGDVPFPVVAMGVILPFTLWAVPLLQARQLRRLAESQGEFRAEVDDTEVRVTTENSNVTIGWRLLKRYAETEELFVLLSADKHAVGITVLPKRGARQPADVDRLRAILDRHLERV</sequence>
<evidence type="ECO:0000313" key="4">
    <source>
        <dbReference type="Proteomes" id="UP001499990"/>
    </source>
</evidence>
<dbReference type="InterPro" id="IPR025588">
    <property type="entry name" value="YcxB-like_C"/>
</dbReference>
<gene>
    <name evidence="3" type="ORF">GCM10020367_21740</name>
</gene>
<protein>
    <recommendedName>
        <fullName evidence="2">YcxB-like C-terminal domain-containing protein</fullName>
    </recommendedName>
</protein>
<evidence type="ECO:0000256" key="1">
    <source>
        <dbReference type="SAM" id="Phobius"/>
    </source>
</evidence>
<keyword evidence="4" id="KW-1185">Reference proteome</keyword>
<keyword evidence="1" id="KW-0472">Membrane</keyword>
<comment type="caution">
    <text evidence="3">The sequence shown here is derived from an EMBL/GenBank/DDBJ whole genome shotgun (WGS) entry which is preliminary data.</text>
</comment>
<dbReference type="Pfam" id="PF14317">
    <property type="entry name" value="YcxB"/>
    <property type="match status" value="1"/>
</dbReference>
<feature type="transmembrane region" description="Helical" evidence="1">
    <location>
        <begin position="40"/>
        <end position="62"/>
    </location>
</feature>
<evidence type="ECO:0000259" key="2">
    <source>
        <dbReference type="Pfam" id="PF14317"/>
    </source>
</evidence>
<feature type="transmembrane region" description="Helical" evidence="1">
    <location>
        <begin position="68"/>
        <end position="87"/>
    </location>
</feature>
<dbReference type="Proteomes" id="UP001499990">
    <property type="component" value="Unassembled WGS sequence"/>
</dbReference>
<keyword evidence="1" id="KW-1133">Transmembrane helix</keyword>
<keyword evidence="1" id="KW-0812">Transmembrane</keyword>
<dbReference type="RefSeq" id="WP_345036097.1">
    <property type="nucleotide sequence ID" value="NZ_BAAAYL010000001.1"/>
</dbReference>
<feature type="domain" description="YcxB-like C-terminal" evidence="2">
    <location>
        <begin position="107"/>
        <end position="170"/>
    </location>
</feature>
<dbReference type="EMBL" id="BAAAYL010000001">
    <property type="protein sequence ID" value="GAA3371364.1"/>
    <property type="molecule type" value="Genomic_DNA"/>
</dbReference>
<proteinExistence type="predicted"/>